<reference evidence="3" key="1">
    <citation type="submission" date="2015-06" db="EMBL/GenBank/DDBJ databases">
        <authorList>
            <person name="Radhakrishnan Rajesh"/>
            <person name="Underwood Anthony"/>
            <person name="Al-Shahib Ali"/>
        </authorList>
    </citation>
    <scope>NUCLEOTIDE SEQUENCE [LARGE SCALE GENOMIC DNA]</scope>
    <source>
        <strain evidence="3">P19_London_7_VIM_2_05_10</strain>
    </source>
</reference>
<feature type="domain" description="Phosphoadenosine phosphosulphate reductase" evidence="1">
    <location>
        <begin position="32"/>
        <end position="232"/>
    </location>
</feature>
<dbReference type="PANTHER" id="PTHR43196:SF2">
    <property type="entry name" value="PHOSPHOADENOSINE PHOSPHOSULFATE REDUCTASE"/>
    <property type="match status" value="1"/>
</dbReference>
<dbReference type="SUPFAM" id="SSF52402">
    <property type="entry name" value="Adenine nucleotide alpha hydrolases-like"/>
    <property type="match status" value="1"/>
</dbReference>
<evidence type="ECO:0000313" key="3">
    <source>
        <dbReference type="Proteomes" id="UP000045039"/>
    </source>
</evidence>
<name>A0A9P1W1A0_PSEAI</name>
<dbReference type="Pfam" id="PF01507">
    <property type="entry name" value="PAPS_reduct"/>
    <property type="match status" value="1"/>
</dbReference>
<dbReference type="InterPro" id="IPR002500">
    <property type="entry name" value="PAPS_reduct_dom"/>
</dbReference>
<dbReference type="EMBL" id="CVVU01000245">
    <property type="protein sequence ID" value="CRP82911.1"/>
    <property type="molecule type" value="Genomic_DNA"/>
</dbReference>
<sequence length="393" mass="43270">MSNLILAADSRTSVDQSPEVDELLALDAVVAFGVSGGKDSVAAALAGHEYLEKIGHQGPRVLVHSDLGRVEWRSSLAKCEEIARHLGYDLLVKKRQAGDLMDRWLVRWDRNVARYTDLSCVKLILPWSTPSMRFCTSELKTHLINALLRSTYRGQHVINVTGIRAEESVNRARMPVAKPNPACASKGGIGFTWHPIKDWSVADVFAIIRRHGLTPHEAYTRYGMSRVSCVYCVMSSAADLQAATTCEDNHDVYREMVDLEIVSTFAFQGQGFLGDVAPDLLTQLQRDGLARAKEAARVRQDAEALIPEGLLYTKGWPTRMPTASEADLLASIRRRVGDAVRVPVDHIDGPAVLGRFAELMAHRPTALDAAEVSLQQSSFNLPFSQPDLFLAVG</sequence>
<accession>A0A9P1W1A0</accession>
<dbReference type="InterPro" id="IPR014729">
    <property type="entry name" value="Rossmann-like_a/b/a_fold"/>
</dbReference>
<dbReference type="PANTHER" id="PTHR43196">
    <property type="entry name" value="SULFATE ADENYLYLTRANSFERASE SUBUNIT 2"/>
    <property type="match status" value="1"/>
</dbReference>
<dbReference type="Gene3D" id="3.40.50.620">
    <property type="entry name" value="HUPs"/>
    <property type="match status" value="1"/>
</dbReference>
<dbReference type="InterPro" id="IPR050128">
    <property type="entry name" value="Sulfate_adenylyltrnsfr_sub2"/>
</dbReference>
<comment type="caution">
    <text evidence="2">The sequence shown here is derived from an EMBL/GenBank/DDBJ whole genome shotgun (WGS) entry which is preliminary data.</text>
</comment>
<protein>
    <recommendedName>
        <fullName evidence="1">Phosphoadenosine phosphosulphate reductase domain-containing protein</fullName>
    </recommendedName>
</protein>
<dbReference type="Proteomes" id="UP000045039">
    <property type="component" value="Unassembled WGS sequence"/>
</dbReference>
<dbReference type="RefSeq" id="WP_003149203.1">
    <property type="nucleotide sequence ID" value="NZ_CAADND010000570.1"/>
</dbReference>
<organism evidence="2 3">
    <name type="scientific">Pseudomonas aeruginosa</name>
    <dbReference type="NCBI Taxonomy" id="287"/>
    <lineage>
        <taxon>Bacteria</taxon>
        <taxon>Pseudomonadati</taxon>
        <taxon>Pseudomonadota</taxon>
        <taxon>Gammaproteobacteria</taxon>
        <taxon>Pseudomonadales</taxon>
        <taxon>Pseudomonadaceae</taxon>
        <taxon>Pseudomonas</taxon>
    </lineage>
</organism>
<gene>
    <name evidence="2" type="ORF">PAERUG_P19_London_7_VIM_2_05_10_05705</name>
</gene>
<proteinExistence type="predicted"/>
<dbReference type="AlphaFoldDB" id="A0A9P1W1A0"/>
<evidence type="ECO:0000259" key="1">
    <source>
        <dbReference type="Pfam" id="PF01507"/>
    </source>
</evidence>
<dbReference type="GO" id="GO:0003824">
    <property type="term" value="F:catalytic activity"/>
    <property type="evidence" value="ECO:0007669"/>
    <property type="project" value="InterPro"/>
</dbReference>
<evidence type="ECO:0000313" key="2">
    <source>
        <dbReference type="EMBL" id="CRP82911.1"/>
    </source>
</evidence>